<accession>A0AAF0ZZH9</accession>
<dbReference type="InterPro" id="IPR043502">
    <property type="entry name" value="DNA/RNA_pol_sf"/>
</dbReference>
<keyword evidence="1" id="KW-0808">Transferase</keyword>
<dbReference type="InterPro" id="IPR056924">
    <property type="entry name" value="SH3_Tf2-1"/>
</dbReference>
<sequence length="327" mass="37442">MKQWPRPTSPIDIKSFLGLAGCYRRQLKVHEKNYPTHDLEFAAVVFALKIWRHYLYGVHVDVFTDHKSLLYEFTQKDLNLRQRRWGEFLKDYDMSVHYLEGRKELEKDVHRLARLGVRLMSISDGGVTVQNGSESSLVGEVKEKQDNDPILLELKGEAALIGPNSVHDAMERVQLIRDRLKTAQSRQKSYADVRTRELEFQVDEWVFLKVSPMKGMMRFGKKGKLSPRYVGPYKILKRIGKEAYELELQAELAAVHPIFHISLLKKCVGDPAFVVPLESVAVKDSLTYEDVPVEILDSKSVEGATWEAEAAMKAKYPHLFPSESTPA</sequence>
<protein>
    <recommendedName>
        <fullName evidence="11">Reverse transcriptase RNase H-like domain-containing protein</fullName>
    </recommendedName>
</protein>
<keyword evidence="4" id="KW-0255">Endonuclease</keyword>
<dbReference type="Pfam" id="PF24626">
    <property type="entry name" value="SH3_Tf2-1"/>
    <property type="match status" value="1"/>
</dbReference>
<evidence type="ECO:0000259" key="7">
    <source>
        <dbReference type="Pfam" id="PF17917"/>
    </source>
</evidence>
<organism evidence="9 10">
    <name type="scientific">Solanum verrucosum</name>
    <dbReference type="NCBI Taxonomy" id="315347"/>
    <lineage>
        <taxon>Eukaryota</taxon>
        <taxon>Viridiplantae</taxon>
        <taxon>Streptophyta</taxon>
        <taxon>Embryophyta</taxon>
        <taxon>Tracheophyta</taxon>
        <taxon>Spermatophyta</taxon>
        <taxon>Magnoliopsida</taxon>
        <taxon>eudicotyledons</taxon>
        <taxon>Gunneridae</taxon>
        <taxon>Pentapetalae</taxon>
        <taxon>asterids</taxon>
        <taxon>lamiids</taxon>
        <taxon>Solanales</taxon>
        <taxon>Solanaceae</taxon>
        <taxon>Solanoideae</taxon>
        <taxon>Solaneae</taxon>
        <taxon>Solanum</taxon>
    </lineage>
</organism>
<dbReference type="AlphaFoldDB" id="A0AAF0ZZH9"/>
<dbReference type="GO" id="GO:0016787">
    <property type="term" value="F:hydrolase activity"/>
    <property type="evidence" value="ECO:0007669"/>
    <property type="project" value="UniProtKB-KW"/>
</dbReference>
<evidence type="ECO:0000259" key="8">
    <source>
        <dbReference type="Pfam" id="PF24626"/>
    </source>
</evidence>
<evidence type="ECO:0000256" key="1">
    <source>
        <dbReference type="ARBA" id="ARBA00022679"/>
    </source>
</evidence>
<dbReference type="Pfam" id="PF17917">
    <property type="entry name" value="RT_RNaseH"/>
    <property type="match status" value="1"/>
</dbReference>
<dbReference type="CDD" id="cd09274">
    <property type="entry name" value="RNase_HI_RT_Ty3"/>
    <property type="match status" value="1"/>
</dbReference>
<evidence type="ECO:0000313" key="10">
    <source>
        <dbReference type="Proteomes" id="UP001234989"/>
    </source>
</evidence>
<proteinExistence type="predicted"/>
<dbReference type="EMBL" id="CP133622">
    <property type="protein sequence ID" value="WMV55308.1"/>
    <property type="molecule type" value="Genomic_DNA"/>
</dbReference>
<dbReference type="GO" id="GO:0004519">
    <property type="term" value="F:endonuclease activity"/>
    <property type="evidence" value="ECO:0007669"/>
    <property type="project" value="UniProtKB-KW"/>
</dbReference>
<evidence type="ECO:0000256" key="2">
    <source>
        <dbReference type="ARBA" id="ARBA00022695"/>
    </source>
</evidence>
<keyword evidence="5" id="KW-0378">Hydrolase</keyword>
<keyword evidence="2" id="KW-0548">Nucleotidyltransferase</keyword>
<dbReference type="SUPFAM" id="SSF56672">
    <property type="entry name" value="DNA/RNA polymerases"/>
    <property type="match status" value="1"/>
</dbReference>
<keyword evidence="6" id="KW-0695">RNA-directed DNA polymerase</keyword>
<evidence type="ECO:0000256" key="6">
    <source>
        <dbReference type="ARBA" id="ARBA00022918"/>
    </source>
</evidence>
<keyword evidence="3" id="KW-0540">Nuclease</keyword>
<dbReference type="PANTHER" id="PTHR46148:SF57">
    <property type="entry name" value="OS12G0499874 PROTEIN"/>
    <property type="match status" value="1"/>
</dbReference>
<feature type="domain" description="Tf2-1-like SH3-like" evidence="8">
    <location>
        <begin position="204"/>
        <end position="268"/>
    </location>
</feature>
<gene>
    <name evidence="9" type="ORF">MTR67_048693</name>
</gene>
<dbReference type="InterPro" id="IPR041373">
    <property type="entry name" value="RT_RNaseH"/>
</dbReference>
<evidence type="ECO:0000256" key="4">
    <source>
        <dbReference type="ARBA" id="ARBA00022759"/>
    </source>
</evidence>
<keyword evidence="10" id="KW-1185">Reference proteome</keyword>
<dbReference type="PANTHER" id="PTHR46148">
    <property type="entry name" value="CHROMO DOMAIN-CONTAINING PROTEIN"/>
    <property type="match status" value="1"/>
</dbReference>
<evidence type="ECO:0000256" key="3">
    <source>
        <dbReference type="ARBA" id="ARBA00022722"/>
    </source>
</evidence>
<evidence type="ECO:0000313" key="9">
    <source>
        <dbReference type="EMBL" id="WMV55308.1"/>
    </source>
</evidence>
<dbReference type="GO" id="GO:0003964">
    <property type="term" value="F:RNA-directed DNA polymerase activity"/>
    <property type="evidence" value="ECO:0007669"/>
    <property type="project" value="UniProtKB-KW"/>
</dbReference>
<evidence type="ECO:0008006" key="11">
    <source>
        <dbReference type="Google" id="ProtNLM"/>
    </source>
</evidence>
<reference evidence="9" key="1">
    <citation type="submission" date="2023-08" db="EMBL/GenBank/DDBJ databases">
        <title>A de novo genome assembly of Solanum verrucosum Schlechtendal, a Mexican diploid species geographically isolated from the other diploid A-genome species in potato relatives.</title>
        <authorList>
            <person name="Hosaka K."/>
        </authorList>
    </citation>
    <scope>NUCLEOTIDE SEQUENCE</scope>
    <source>
        <tissue evidence="9">Young leaves</tissue>
    </source>
</reference>
<dbReference type="Proteomes" id="UP001234989">
    <property type="component" value="Chromosome 11"/>
</dbReference>
<feature type="domain" description="Reverse transcriptase RNase H-like" evidence="7">
    <location>
        <begin position="22"/>
        <end position="92"/>
    </location>
</feature>
<name>A0AAF0ZZH9_SOLVR</name>
<evidence type="ECO:0000256" key="5">
    <source>
        <dbReference type="ARBA" id="ARBA00022801"/>
    </source>
</evidence>